<dbReference type="GO" id="GO:0051011">
    <property type="term" value="F:microtubule minus-end binding"/>
    <property type="evidence" value="ECO:0007669"/>
    <property type="project" value="TreeGrafter"/>
</dbReference>
<dbReference type="Proteomes" id="UP000039046">
    <property type="component" value="Unassembled WGS sequence"/>
</dbReference>
<dbReference type="Pfam" id="PF04130">
    <property type="entry name" value="GCP_C_terminal"/>
    <property type="match status" value="1"/>
</dbReference>
<dbReference type="GO" id="GO:0000922">
    <property type="term" value="C:spindle pole"/>
    <property type="evidence" value="ECO:0007669"/>
    <property type="project" value="InterPro"/>
</dbReference>
<dbReference type="GO" id="GO:0000930">
    <property type="term" value="C:gamma-tubulin complex"/>
    <property type="evidence" value="ECO:0007669"/>
    <property type="project" value="UniProtKB-ARBA"/>
</dbReference>
<dbReference type="GO" id="GO:0031122">
    <property type="term" value="P:cytoplasmic microtubule organization"/>
    <property type="evidence" value="ECO:0007669"/>
    <property type="project" value="TreeGrafter"/>
</dbReference>
<dbReference type="HOGENOM" id="CLU_005595_0_0_1"/>
<evidence type="ECO:0000313" key="10">
    <source>
        <dbReference type="EMBL" id="CEJ90073.1"/>
    </source>
</evidence>
<accession>A0A0A1TI26</accession>
<sequence length="762" mass="84844">MLHEVLLSLSGHPSPLLRTDLSPDASALAGISPPERQLLASAAHLSDIHIKLIKHTARIANAHPSAICRAVATAIKSTHLAAFQRKVLEVEESILQENPDLVGAYNIVPLTAVMGEFKQWTRRMDWLWEVVQYMSSNSAPGGVLCAGATIMERLRIELQSGYKDVKDTALTLVTAGEMTWLRQVSAWILYGKLPVVGGEDFFIQSTNDEQEYAIIPRLLPSFTTSATASSILFIGKSINQIRGRADIKTSFGEIESISSNLHEISQLTSPVSTASLAKTIASVRKSLSEKTLQAILPAKKVVDMMQLLRGFFLLGRGEFAMALSQQADETMRKRSQRTNEFPMSSGVVRDGEVSSTLTRAWASLVSMQRQQSDEDSEMDVARQLLQLRLIKSEPTPPITGIGLSEEAAAVLATLPFSRDLFNQPATLSIQLPSPIDMVISLSDLHLYSCINSYLVSLRRAHIRLAELWKLTSLRRHHPAPKGAGDYSYELRERWSYRADALRSTWSTASAAMFFLGETEAYFQLEIVEGLWQSFRTWLGGDDKPKKKPSSRPSTRSSELPFRPASRHSTAQLDDVEMGDSEPAPSQTTVTPSHDQQTLSNGHTLYLRTLCHRLLLTQPVFINHLHSLIGQINLLVDHVRSLHEVFIAADLETDAGVVDSSTDREALEANILSNIRTVERNIKHLTRVVIETLEALSNDAEFLAEWEGEHLVRQEEDDLSPGEPYRPVRLGGVDRLLMKLDFGSWFGRQPEPEPRDGYDDEEM</sequence>
<dbReference type="GO" id="GO:0051321">
    <property type="term" value="P:meiotic cell cycle"/>
    <property type="evidence" value="ECO:0007669"/>
    <property type="project" value="TreeGrafter"/>
</dbReference>
<dbReference type="GO" id="GO:0044732">
    <property type="term" value="C:mitotic spindle pole body"/>
    <property type="evidence" value="ECO:0007669"/>
    <property type="project" value="TreeGrafter"/>
</dbReference>
<comment type="similarity">
    <text evidence="2 6">Belongs to the TUBGCP family.</text>
</comment>
<evidence type="ECO:0000259" key="8">
    <source>
        <dbReference type="Pfam" id="PF04130"/>
    </source>
</evidence>
<dbReference type="GO" id="GO:0000278">
    <property type="term" value="P:mitotic cell cycle"/>
    <property type="evidence" value="ECO:0007669"/>
    <property type="project" value="TreeGrafter"/>
</dbReference>
<dbReference type="InterPro" id="IPR007259">
    <property type="entry name" value="GCP"/>
</dbReference>
<keyword evidence="4 6" id="KW-0493">Microtubule</keyword>
<dbReference type="InterPro" id="IPR042241">
    <property type="entry name" value="GCP_C_sf"/>
</dbReference>
<dbReference type="STRING" id="1531966.A0A0A1TI26"/>
<dbReference type="Gene3D" id="1.20.120.1900">
    <property type="entry name" value="Gamma-tubulin complex, C-terminal domain"/>
    <property type="match status" value="1"/>
</dbReference>
<feature type="compositionally biased region" description="Polar residues" evidence="7">
    <location>
        <begin position="583"/>
        <end position="597"/>
    </location>
</feature>
<keyword evidence="11" id="KW-1185">Reference proteome</keyword>
<dbReference type="OrthoDB" id="78652at2759"/>
<dbReference type="InterPro" id="IPR041470">
    <property type="entry name" value="GCP_N"/>
</dbReference>
<dbReference type="PANTHER" id="PTHR19302">
    <property type="entry name" value="GAMMA TUBULIN COMPLEX PROTEIN"/>
    <property type="match status" value="1"/>
</dbReference>
<evidence type="ECO:0000256" key="5">
    <source>
        <dbReference type="ARBA" id="ARBA00023212"/>
    </source>
</evidence>
<keyword evidence="5 6" id="KW-0206">Cytoskeleton</keyword>
<feature type="domain" description="Gamma tubulin complex component protein N-terminal" evidence="9">
    <location>
        <begin position="2"/>
        <end position="295"/>
    </location>
</feature>
<dbReference type="GO" id="GO:0007020">
    <property type="term" value="P:microtubule nucleation"/>
    <property type="evidence" value="ECO:0007669"/>
    <property type="project" value="InterPro"/>
</dbReference>
<comment type="subcellular location">
    <subcellularLocation>
        <location evidence="1 6">Cytoplasm</location>
        <location evidence="1 6">Cytoskeleton</location>
        <location evidence="1 6">Microtubule organizing center</location>
    </subcellularLocation>
</comment>
<proteinExistence type="inferred from homology"/>
<evidence type="ECO:0000256" key="3">
    <source>
        <dbReference type="ARBA" id="ARBA00022490"/>
    </source>
</evidence>
<dbReference type="PANTHER" id="PTHR19302:SF27">
    <property type="entry name" value="GAMMA-TUBULIN COMPLEX COMPONENT 4"/>
    <property type="match status" value="1"/>
</dbReference>
<name>A0A0A1TI26_9HYPO</name>
<feature type="region of interest" description="Disordered" evidence="7">
    <location>
        <begin position="541"/>
        <end position="597"/>
    </location>
</feature>
<reference evidence="10 11" key="1">
    <citation type="journal article" date="2015" name="Genome Announc.">
        <title>Draft Genome Sequence and Gene Annotation of the Entomopathogenic Fungus Verticillium hemipterigenum.</title>
        <authorList>
            <person name="Horn F."/>
            <person name="Habel A."/>
            <person name="Scharf D.H."/>
            <person name="Dworschak J."/>
            <person name="Brakhage A.A."/>
            <person name="Guthke R."/>
            <person name="Hertweck C."/>
            <person name="Linde J."/>
        </authorList>
    </citation>
    <scope>NUCLEOTIDE SEQUENCE [LARGE SCALE GENOMIC DNA]</scope>
</reference>
<dbReference type="EMBL" id="CDHN01000003">
    <property type="protein sequence ID" value="CEJ90073.1"/>
    <property type="molecule type" value="Genomic_DNA"/>
</dbReference>
<dbReference type="AlphaFoldDB" id="A0A0A1TI26"/>
<dbReference type="GO" id="GO:0043015">
    <property type="term" value="F:gamma-tubulin binding"/>
    <property type="evidence" value="ECO:0007669"/>
    <property type="project" value="InterPro"/>
</dbReference>
<dbReference type="Pfam" id="PF17681">
    <property type="entry name" value="GCP_N_terminal"/>
    <property type="match status" value="1"/>
</dbReference>
<dbReference type="GO" id="GO:0051225">
    <property type="term" value="P:spindle assembly"/>
    <property type="evidence" value="ECO:0007669"/>
    <property type="project" value="TreeGrafter"/>
</dbReference>
<keyword evidence="3 6" id="KW-0963">Cytoplasm</keyword>
<organism evidence="10 11">
    <name type="scientific">[Torrubiella] hemipterigena</name>
    <dbReference type="NCBI Taxonomy" id="1531966"/>
    <lineage>
        <taxon>Eukaryota</taxon>
        <taxon>Fungi</taxon>
        <taxon>Dikarya</taxon>
        <taxon>Ascomycota</taxon>
        <taxon>Pezizomycotina</taxon>
        <taxon>Sordariomycetes</taxon>
        <taxon>Hypocreomycetidae</taxon>
        <taxon>Hypocreales</taxon>
        <taxon>Clavicipitaceae</taxon>
        <taxon>Clavicipitaceae incertae sedis</taxon>
        <taxon>'Torrubiella' clade</taxon>
    </lineage>
</organism>
<evidence type="ECO:0000256" key="1">
    <source>
        <dbReference type="ARBA" id="ARBA00004267"/>
    </source>
</evidence>
<dbReference type="InterPro" id="IPR040457">
    <property type="entry name" value="GCP_C"/>
</dbReference>
<evidence type="ECO:0000313" key="11">
    <source>
        <dbReference type="Proteomes" id="UP000039046"/>
    </source>
</evidence>
<feature type="domain" description="Gamma tubulin complex component C-terminal" evidence="8">
    <location>
        <begin position="303"/>
        <end position="745"/>
    </location>
</feature>
<dbReference type="GO" id="GO:0005874">
    <property type="term" value="C:microtubule"/>
    <property type="evidence" value="ECO:0007669"/>
    <property type="project" value="UniProtKB-KW"/>
</dbReference>
<protein>
    <recommendedName>
        <fullName evidence="6">Spindle pole body component</fullName>
    </recommendedName>
</protein>
<gene>
    <name evidence="10" type="ORF">VHEMI05881</name>
</gene>
<evidence type="ECO:0000256" key="4">
    <source>
        <dbReference type="ARBA" id="ARBA00022701"/>
    </source>
</evidence>
<evidence type="ECO:0000256" key="6">
    <source>
        <dbReference type="RuleBase" id="RU363050"/>
    </source>
</evidence>
<evidence type="ECO:0000256" key="7">
    <source>
        <dbReference type="SAM" id="MobiDB-lite"/>
    </source>
</evidence>
<evidence type="ECO:0000259" key="9">
    <source>
        <dbReference type="Pfam" id="PF17681"/>
    </source>
</evidence>
<evidence type="ECO:0000256" key="2">
    <source>
        <dbReference type="ARBA" id="ARBA00010337"/>
    </source>
</evidence>